<gene>
    <name evidence="4" type="ORF">GH808_14510</name>
</gene>
<accession>A0ABR6WZQ5</accession>
<keyword evidence="2" id="KW-0812">Transmembrane</keyword>
<organism evidence="4 5">
    <name type="scientific">Acetobacterium fimetarium</name>
    <dbReference type="NCBI Taxonomy" id="52691"/>
    <lineage>
        <taxon>Bacteria</taxon>
        <taxon>Bacillati</taxon>
        <taxon>Bacillota</taxon>
        <taxon>Clostridia</taxon>
        <taxon>Eubacteriales</taxon>
        <taxon>Eubacteriaceae</taxon>
        <taxon>Acetobacterium</taxon>
    </lineage>
</organism>
<dbReference type="GO" id="GO:0016740">
    <property type="term" value="F:transferase activity"/>
    <property type="evidence" value="ECO:0007669"/>
    <property type="project" value="UniProtKB-KW"/>
</dbReference>
<evidence type="ECO:0000313" key="5">
    <source>
        <dbReference type="Proteomes" id="UP000603234"/>
    </source>
</evidence>
<dbReference type="RefSeq" id="WP_186843506.1">
    <property type="nucleotide sequence ID" value="NZ_WJBC01000039.1"/>
</dbReference>
<reference evidence="4 5" key="1">
    <citation type="journal article" date="2020" name="mSystems">
        <title>Defining Genomic and Predicted Metabolic Features of the Acetobacterium Genus.</title>
        <authorList>
            <person name="Ross D.E."/>
            <person name="Marshall C.W."/>
            <person name="Gulliver D."/>
            <person name="May H.D."/>
            <person name="Norman R.S."/>
        </authorList>
    </citation>
    <scope>NUCLEOTIDE SEQUENCE [LARGE SCALE GENOMIC DNA]</scope>
    <source>
        <strain evidence="4 5">DSM 8238</strain>
    </source>
</reference>
<keyword evidence="4" id="KW-0808">Transferase</keyword>
<name>A0ABR6WZQ5_9FIRM</name>
<sequence>MYAKYIKNILDIIICIIGLPVFALFYIVFGSLIKMMDKGPVFYKSERIGKNSRFFKMYKFRSMKVDAPFILNEDGSTYNAEDDPRVTRIGKLMRETSIDEIPQILNVLKGDMSIIGPRACLPSDMGTFKEDEKDKLNVKPGITGFTQAYYRNGILSREKRVLDAWYANHISFGLDVKIFLKTISTVFKREGLYTNEVAENKTDKSNNAL</sequence>
<dbReference type="Pfam" id="PF02397">
    <property type="entry name" value="Bac_transf"/>
    <property type="match status" value="1"/>
</dbReference>
<evidence type="ECO:0000256" key="2">
    <source>
        <dbReference type="SAM" id="Phobius"/>
    </source>
</evidence>
<evidence type="ECO:0000256" key="1">
    <source>
        <dbReference type="ARBA" id="ARBA00006464"/>
    </source>
</evidence>
<comment type="caution">
    <text evidence="4">The sequence shown here is derived from an EMBL/GenBank/DDBJ whole genome shotgun (WGS) entry which is preliminary data.</text>
</comment>
<keyword evidence="2" id="KW-0472">Membrane</keyword>
<feature type="domain" description="Bacterial sugar transferase" evidence="3">
    <location>
        <begin position="7"/>
        <end position="188"/>
    </location>
</feature>
<keyword evidence="2" id="KW-1133">Transmembrane helix</keyword>
<dbReference type="PANTHER" id="PTHR30576">
    <property type="entry name" value="COLANIC BIOSYNTHESIS UDP-GLUCOSE LIPID CARRIER TRANSFERASE"/>
    <property type="match status" value="1"/>
</dbReference>
<comment type="similarity">
    <text evidence="1">Belongs to the bacterial sugar transferase family.</text>
</comment>
<evidence type="ECO:0000259" key="3">
    <source>
        <dbReference type="Pfam" id="PF02397"/>
    </source>
</evidence>
<feature type="transmembrane region" description="Helical" evidence="2">
    <location>
        <begin position="12"/>
        <end position="33"/>
    </location>
</feature>
<protein>
    <submittedName>
        <fullName evidence="4">Sugar transferase</fullName>
    </submittedName>
</protein>
<dbReference type="InterPro" id="IPR003362">
    <property type="entry name" value="Bact_transf"/>
</dbReference>
<dbReference type="EMBL" id="WJBC01000039">
    <property type="protein sequence ID" value="MBC3805619.1"/>
    <property type="molecule type" value="Genomic_DNA"/>
</dbReference>
<evidence type="ECO:0000313" key="4">
    <source>
        <dbReference type="EMBL" id="MBC3805619.1"/>
    </source>
</evidence>
<keyword evidence="5" id="KW-1185">Reference proteome</keyword>
<proteinExistence type="inferred from homology"/>
<dbReference type="Proteomes" id="UP000603234">
    <property type="component" value="Unassembled WGS sequence"/>
</dbReference>
<dbReference type="PANTHER" id="PTHR30576:SF0">
    <property type="entry name" value="UNDECAPRENYL-PHOSPHATE N-ACETYLGALACTOSAMINYL 1-PHOSPHATE TRANSFERASE-RELATED"/>
    <property type="match status" value="1"/>
</dbReference>